<dbReference type="Proteomes" id="UP000015104">
    <property type="component" value="Unassembled WGS sequence"/>
</dbReference>
<dbReference type="HOGENOM" id="CLU_096218_0_0_1"/>
<organism evidence="1 2">
    <name type="scientific">Tetranychus urticae</name>
    <name type="common">Two-spotted spider mite</name>
    <dbReference type="NCBI Taxonomy" id="32264"/>
    <lineage>
        <taxon>Eukaryota</taxon>
        <taxon>Metazoa</taxon>
        <taxon>Ecdysozoa</taxon>
        <taxon>Arthropoda</taxon>
        <taxon>Chelicerata</taxon>
        <taxon>Arachnida</taxon>
        <taxon>Acari</taxon>
        <taxon>Acariformes</taxon>
        <taxon>Trombidiformes</taxon>
        <taxon>Prostigmata</taxon>
        <taxon>Eleutherengona</taxon>
        <taxon>Raphignathae</taxon>
        <taxon>Tetranychoidea</taxon>
        <taxon>Tetranychidae</taxon>
        <taxon>Tetranychus</taxon>
    </lineage>
</organism>
<dbReference type="AlphaFoldDB" id="T1KYN5"/>
<reference evidence="2" key="1">
    <citation type="submission" date="2011-08" db="EMBL/GenBank/DDBJ databases">
        <authorList>
            <person name="Rombauts S."/>
        </authorList>
    </citation>
    <scope>NUCLEOTIDE SEQUENCE</scope>
    <source>
        <strain evidence="2">London</strain>
    </source>
</reference>
<sequence length="245" mass="28094">MLIAAQFWIVKTTDLVDCDAIAEESDRCGLKLAFIGDRDFLIPGNDSQMEVHCRTMYDNYSCLRHYVRNCMKTVSKSLFVSFLYDVKRDLKQRCSTSGREAFLNHIACLRNASAENMESIHQCKDNYVIQLEWIMDNVRSEDQIIAGCCAYAQTQDCLKQKTAKICAPAEETMDYLNKMVHSTTTQAINYACTKYRNVSQCRQDLDEVTWRRLYESGIGNNKPDHHYKSSVMVTMALLSSAKQPN</sequence>
<dbReference type="PANTHER" id="PTHR33964">
    <property type="entry name" value="RE45066P-RELATED"/>
    <property type="match status" value="1"/>
</dbReference>
<evidence type="ECO:0008006" key="3">
    <source>
        <dbReference type="Google" id="ProtNLM"/>
    </source>
</evidence>
<proteinExistence type="predicted"/>
<name>T1KYN5_TETUR</name>
<evidence type="ECO:0000313" key="1">
    <source>
        <dbReference type="EnsemblMetazoa" id="tetur27g01320.1"/>
    </source>
</evidence>
<protein>
    <recommendedName>
        <fullName evidence="3">DUF19 domain-containing protein</fullName>
    </recommendedName>
</protein>
<keyword evidence="2" id="KW-1185">Reference proteome</keyword>
<reference evidence="1" key="2">
    <citation type="submission" date="2015-06" db="UniProtKB">
        <authorList>
            <consortium name="EnsemblMetazoa"/>
        </authorList>
    </citation>
    <scope>IDENTIFICATION</scope>
</reference>
<dbReference type="PANTHER" id="PTHR33964:SF1">
    <property type="entry name" value="RE45066P"/>
    <property type="match status" value="1"/>
</dbReference>
<dbReference type="EnsemblMetazoa" id="tetur27g01320.1">
    <property type="protein sequence ID" value="tetur27g01320.1"/>
    <property type="gene ID" value="tetur27g01320"/>
</dbReference>
<evidence type="ECO:0000313" key="2">
    <source>
        <dbReference type="Proteomes" id="UP000015104"/>
    </source>
</evidence>
<dbReference type="EMBL" id="CAEY01000714">
    <property type="status" value="NOT_ANNOTATED_CDS"/>
    <property type="molecule type" value="Genomic_DNA"/>
</dbReference>
<accession>T1KYN5</accession>